<evidence type="ECO:0000259" key="8">
    <source>
        <dbReference type="PROSITE" id="PS51405"/>
    </source>
</evidence>
<organism evidence="9 10">
    <name type="scientific">Microbotryum intermedium</name>
    <dbReference type="NCBI Taxonomy" id="269621"/>
    <lineage>
        <taxon>Eukaryota</taxon>
        <taxon>Fungi</taxon>
        <taxon>Dikarya</taxon>
        <taxon>Basidiomycota</taxon>
        <taxon>Pucciniomycotina</taxon>
        <taxon>Microbotryomycetes</taxon>
        <taxon>Microbotryales</taxon>
        <taxon>Microbotryaceae</taxon>
        <taxon>Microbotryum</taxon>
    </lineage>
</organism>
<dbReference type="GO" id="GO:0046872">
    <property type="term" value="F:metal ion binding"/>
    <property type="evidence" value="ECO:0007669"/>
    <property type="project" value="UniProtKB-KW"/>
</dbReference>
<evidence type="ECO:0000313" key="9">
    <source>
        <dbReference type="EMBL" id="SCV71237.1"/>
    </source>
</evidence>
<keyword evidence="4" id="KW-0479">Metal-binding</keyword>
<dbReference type="EMBL" id="FMSP01000007">
    <property type="protein sequence ID" value="SCV71237.1"/>
    <property type="molecule type" value="Genomic_DNA"/>
</dbReference>
<sequence>MMQLSPTLFITNPLPQFGYSWSQLQRTIYYDILTWIDSVLFVLNLIPFTSKPADDVVPKAFSPDRPPSLVHMPVAWAMCALAKMAPTQVSESEFVKQWSRWTGIGHAGHWKTSFAPPHFPGGDSRCPCPALNAMANHGILPRNGRRITPDMLISRLARTYNLAPTIAAQLLFPFKVLYEDRGWFDLEDIGAQGLVQHDGSLLREDNNSEYAAATNVANQASPSQRLINRYFPESMDPFDWHDHARVLS</sequence>
<evidence type="ECO:0000256" key="3">
    <source>
        <dbReference type="ARBA" id="ARBA00022617"/>
    </source>
</evidence>
<evidence type="ECO:0000256" key="4">
    <source>
        <dbReference type="ARBA" id="ARBA00022723"/>
    </source>
</evidence>
<evidence type="ECO:0000256" key="7">
    <source>
        <dbReference type="ARBA" id="ARBA00025795"/>
    </source>
</evidence>
<dbReference type="PANTHER" id="PTHR33577">
    <property type="entry name" value="STERIGMATOCYSTIN BIOSYNTHESIS PEROXIDASE STCC-RELATED"/>
    <property type="match status" value="1"/>
</dbReference>
<keyword evidence="6" id="KW-0408">Iron</keyword>
<evidence type="ECO:0000256" key="2">
    <source>
        <dbReference type="ARBA" id="ARBA00022559"/>
    </source>
</evidence>
<keyword evidence="5" id="KW-0560">Oxidoreductase</keyword>
<dbReference type="InterPro" id="IPR036851">
    <property type="entry name" value="Chloroperoxidase-like_sf"/>
</dbReference>
<keyword evidence="2" id="KW-0575">Peroxidase</keyword>
<evidence type="ECO:0000313" key="10">
    <source>
        <dbReference type="Proteomes" id="UP000198372"/>
    </source>
</evidence>
<name>A0A238FDH4_9BASI</name>
<comment type="similarity">
    <text evidence="7">Belongs to the chloroperoxidase family.</text>
</comment>
<keyword evidence="10" id="KW-1185">Reference proteome</keyword>
<dbReference type="SUPFAM" id="SSF47571">
    <property type="entry name" value="Cloroperoxidase"/>
    <property type="match status" value="1"/>
</dbReference>
<dbReference type="STRING" id="269621.A0A238FDH4"/>
<feature type="domain" description="Heme haloperoxidase family profile" evidence="8">
    <location>
        <begin position="106"/>
        <end position="248"/>
    </location>
</feature>
<evidence type="ECO:0000256" key="1">
    <source>
        <dbReference type="ARBA" id="ARBA00001970"/>
    </source>
</evidence>
<dbReference type="Proteomes" id="UP000198372">
    <property type="component" value="Unassembled WGS sequence"/>
</dbReference>
<gene>
    <name evidence="9" type="ORF">BQ2448_2825</name>
</gene>
<dbReference type="AlphaFoldDB" id="A0A238FDH4"/>
<proteinExistence type="inferred from homology"/>
<dbReference type="OrthoDB" id="407298at2759"/>
<dbReference type="InterPro" id="IPR000028">
    <property type="entry name" value="Chloroperoxidase"/>
</dbReference>
<dbReference type="Pfam" id="PF01328">
    <property type="entry name" value="Peroxidase_2"/>
    <property type="match status" value="1"/>
</dbReference>
<dbReference type="Gene3D" id="1.10.489.10">
    <property type="entry name" value="Chloroperoxidase-like"/>
    <property type="match status" value="1"/>
</dbReference>
<keyword evidence="3" id="KW-0349">Heme</keyword>
<comment type="cofactor">
    <cofactor evidence="1">
        <name>heme b</name>
        <dbReference type="ChEBI" id="CHEBI:60344"/>
    </cofactor>
</comment>
<dbReference type="GO" id="GO:0004601">
    <property type="term" value="F:peroxidase activity"/>
    <property type="evidence" value="ECO:0007669"/>
    <property type="project" value="UniProtKB-KW"/>
</dbReference>
<evidence type="ECO:0000256" key="6">
    <source>
        <dbReference type="ARBA" id="ARBA00023004"/>
    </source>
</evidence>
<dbReference type="PROSITE" id="PS51405">
    <property type="entry name" value="HEME_HALOPEROXIDASE"/>
    <property type="match status" value="1"/>
</dbReference>
<accession>A0A238FDH4</accession>
<reference evidence="10" key="1">
    <citation type="submission" date="2016-09" db="EMBL/GenBank/DDBJ databases">
        <authorList>
            <person name="Jeantristanb JTB J.-T."/>
            <person name="Ricardo R."/>
        </authorList>
    </citation>
    <scope>NUCLEOTIDE SEQUENCE [LARGE SCALE GENOMIC DNA]</scope>
</reference>
<evidence type="ECO:0000256" key="5">
    <source>
        <dbReference type="ARBA" id="ARBA00023002"/>
    </source>
</evidence>
<protein>
    <submittedName>
        <fullName evidence="9">BQ2448_2825 protein</fullName>
    </submittedName>
</protein>
<dbReference type="PANTHER" id="PTHR33577:SF18">
    <property type="entry name" value="HEME HALOPEROXIDASE FAMILY PROFILE DOMAIN-CONTAINING PROTEIN"/>
    <property type="match status" value="1"/>
</dbReference>